<keyword evidence="3" id="KW-1185">Reference proteome</keyword>
<accession>W9RIR6</accession>
<dbReference type="STRING" id="981085.W9RIR6"/>
<dbReference type="Proteomes" id="UP000030645">
    <property type="component" value="Unassembled WGS sequence"/>
</dbReference>
<dbReference type="EMBL" id="KE345081">
    <property type="protein sequence ID" value="EXB93569.1"/>
    <property type="molecule type" value="Genomic_DNA"/>
</dbReference>
<evidence type="ECO:0000313" key="2">
    <source>
        <dbReference type="EMBL" id="EXB93569.1"/>
    </source>
</evidence>
<reference evidence="3" key="1">
    <citation type="submission" date="2013-01" db="EMBL/GenBank/DDBJ databases">
        <title>Draft Genome Sequence of a Mulberry Tree, Morus notabilis C.K. Schneid.</title>
        <authorList>
            <person name="He N."/>
            <person name="Zhao S."/>
        </authorList>
    </citation>
    <scope>NUCLEOTIDE SEQUENCE</scope>
</reference>
<proteinExistence type="predicted"/>
<name>W9RIR6_9ROSA</name>
<keyword evidence="1" id="KW-0119">Carbohydrate metabolism</keyword>
<sequence length="67" mass="7446">MGGFVRDLKEEFTSVEYVYVWHAFCGYTGVGVHRVELSKGVKRMMEDQAMGNMVADGMAFVPPKLAA</sequence>
<evidence type="ECO:0000256" key="1">
    <source>
        <dbReference type="ARBA" id="ARBA00023277"/>
    </source>
</evidence>
<dbReference type="InterPro" id="IPR008811">
    <property type="entry name" value="Glycosyl_hydrolases_36"/>
</dbReference>
<evidence type="ECO:0000313" key="3">
    <source>
        <dbReference type="Proteomes" id="UP000030645"/>
    </source>
</evidence>
<organism evidence="2 3">
    <name type="scientific">Morus notabilis</name>
    <dbReference type="NCBI Taxonomy" id="981085"/>
    <lineage>
        <taxon>Eukaryota</taxon>
        <taxon>Viridiplantae</taxon>
        <taxon>Streptophyta</taxon>
        <taxon>Embryophyta</taxon>
        <taxon>Tracheophyta</taxon>
        <taxon>Spermatophyta</taxon>
        <taxon>Magnoliopsida</taxon>
        <taxon>eudicotyledons</taxon>
        <taxon>Gunneridae</taxon>
        <taxon>Pentapetalae</taxon>
        <taxon>rosids</taxon>
        <taxon>fabids</taxon>
        <taxon>Rosales</taxon>
        <taxon>Moraceae</taxon>
        <taxon>Moreae</taxon>
        <taxon>Morus</taxon>
    </lineage>
</organism>
<gene>
    <name evidence="2" type="ORF">L484_014561</name>
</gene>
<dbReference type="Pfam" id="PF05691">
    <property type="entry name" value="Raffinose_syn"/>
    <property type="match status" value="1"/>
</dbReference>
<protein>
    <submittedName>
        <fullName evidence="2">Uncharacterized protein</fullName>
    </submittedName>
</protein>
<dbReference type="AlphaFoldDB" id="W9RIR6"/>